<dbReference type="InterPro" id="IPR011009">
    <property type="entry name" value="Kinase-like_dom_sf"/>
</dbReference>
<evidence type="ECO:0000256" key="1">
    <source>
        <dbReference type="SAM" id="MobiDB-lite"/>
    </source>
</evidence>
<name>A0A428SG47_9HYPO</name>
<dbReference type="Gene3D" id="3.40.50.1820">
    <property type="entry name" value="alpha/beta hydrolase"/>
    <property type="match status" value="1"/>
</dbReference>
<gene>
    <name evidence="3" type="ORF">CDV31_016008</name>
</gene>
<proteinExistence type="predicted"/>
<keyword evidence="4" id="KW-1185">Reference proteome</keyword>
<dbReference type="Pfam" id="PF00069">
    <property type="entry name" value="Pkinase"/>
    <property type="match status" value="1"/>
</dbReference>
<dbReference type="Pfam" id="PF00135">
    <property type="entry name" value="COesterase"/>
    <property type="match status" value="1"/>
</dbReference>
<dbReference type="EMBL" id="NIZV01000467">
    <property type="protein sequence ID" value="RSL88736.1"/>
    <property type="molecule type" value="Genomic_DNA"/>
</dbReference>
<feature type="compositionally biased region" description="Low complexity" evidence="1">
    <location>
        <begin position="303"/>
        <end position="319"/>
    </location>
</feature>
<dbReference type="SUPFAM" id="SSF56112">
    <property type="entry name" value="Protein kinase-like (PK-like)"/>
    <property type="match status" value="1"/>
</dbReference>
<dbReference type="InterPro" id="IPR002018">
    <property type="entry name" value="CarbesteraseB"/>
</dbReference>
<dbReference type="InterPro" id="IPR000719">
    <property type="entry name" value="Prot_kinase_dom"/>
</dbReference>
<feature type="compositionally biased region" description="Basic and acidic residues" evidence="1">
    <location>
        <begin position="283"/>
        <end position="301"/>
    </location>
</feature>
<dbReference type="AlphaFoldDB" id="A0A428SG47"/>
<comment type="caution">
    <text evidence="3">The sequence shown here is derived from an EMBL/GenBank/DDBJ whole genome shotgun (WGS) entry which is preliminary data.</text>
</comment>
<dbReference type="GO" id="GO:0004672">
    <property type="term" value="F:protein kinase activity"/>
    <property type="evidence" value="ECO:0007669"/>
    <property type="project" value="InterPro"/>
</dbReference>
<accession>A0A428SG47</accession>
<evidence type="ECO:0000259" key="2">
    <source>
        <dbReference type="PROSITE" id="PS50011"/>
    </source>
</evidence>
<dbReference type="InterPro" id="IPR050309">
    <property type="entry name" value="Type-B_Carboxylest/Lipase"/>
</dbReference>
<protein>
    <recommendedName>
        <fullName evidence="2">Protein kinase domain-containing protein</fullName>
    </recommendedName>
</protein>
<dbReference type="PANTHER" id="PTHR11559">
    <property type="entry name" value="CARBOXYLESTERASE"/>
    <property type="match status" value="1"/>
</dbReference>
<dbReference type="Proteomes" id="UP000288429">
    <property type="component" value="Unassembled WGS sequence"/>
</dbReference>
<feature type="domain" description="Protein kinase" evidence="2">
    <location>
        <begin position="377"/>
        <end position="568"/>
    </location>
</feature>
<evidence type="ECO:0000313" key="3">
    <source>
        <dbReference type="EMBL" id="RSL88736.1"/>
    </source>
</evidence>
<evidence type="ECO:0000313" key="4">
    <source>
        <dbReference type="Proteomes" id="UP000288429"/>
    </source>
</evidence>
<feature type="region of interest" description="Disordered" evidence="1">
    <location>
        <begin position="231"/>
        <end position="319"/>
    </location>
</feature>
<dbReference type="SUPFAM" id="SSF53474">
    <property type="entry name" value="alpha/beta-Hydrolases"/>
    <property type="match status" value="1"/>
</dbReference>
<dbReference type="Gene3D" id="1.10.510.10">
    <property type="entry name" value="Transferase(Phosphotransferase) domain 1"/>
    <property type="match status" value="1"/>
</dbReference>
<dbReference type="InterPro" id="IPR029058">
    <property type="entry name" value="AB_hydrolase_fold"/>
</dbReference>
<dbReference type="PROSITE" id="PS50011">
    <property type="entry name" value="PROTEIN_KINASE_DOM"/>
    <property type="match status" value="1"/>
</dbReference>
<organism evidence="3 4">
    <name type="scientific">Fusarium ambrosium</name>
    <dbReference type="NCBI Taxonomy" id="131363"/>
    <lineage>
        <taxon>Eukaryota</taxon>
        <taxon>Fungi</taxon>
        <taxon>Dikarya</taxon>
        <taxon>Ascomycota</taxon>
        <taxon>Pezizomycotina</taxon>
        <taxon>Sordariomycetes</taxon>
        <taxon>Hypocreomycetidae</taxon>
        <taxon>Hypocreales</taxon>
        <taxon>Nectriaceae</taxon>
        <taxon>Fusarium</taxon>
        <taxon>Fusarium solani species complex</taxon>
    </lineage>
</organism>
<reference evidence="3 4" key="1">
    <citation type="submission" date="2017-06" db="EMBL/GenBank/DDBJ databases">
        <title>Cmopartive genomic analysis of Ambrosia Fusariam Clade fungi.</title>
        <authorList>
            <person name="Stajich J.E."/>
            <person name="Carrillo J."/>
            <person name="Kijimoto T."/>
            <person name="Eskalen A."/>
            <person name="O'Donnell K."/>
            <person name="Kasson M."/>
        </authorList>
    </citation>
    <scope>NUCLEOTIDE SEQUENCE [LARGE SCALE GENOMIC DNA]</scope>
    <source>
        <strain evidence="3 4">NRRL 20438</strain>
    </source>
</reference>
<sequence length="568" mass="64288">MPRKEVLKEGTSNFGLLDQRMGLEWVADNIATFGGDPDKVTIWGESAALSRLLTRWSSTRVTTSTRGSTTDPTNRIYPQRIVPWDTFPEEQGTIWDTLLASPSFSDNAIFPARVELRYVKDRLDDVTSEVSLRNSQVFVVEQPIKDLMRRAYNDEEMRRALGIDGQVIFQDHTNIDERSNSQDGIYRTAVAHVFAFVLQAIQPSPPPQSWHTKANRLPTWQVEYEDVLRDIPSTVRTSPDHTPYRPLPWNRPSRKTPTSLDNPGADSHDSPSPSQRRANRRNPPRDGFAKSEGKQLQHDQSDNQSNSRGSGQGNSSVRQRIQDRPYCTHTCLHGVAFGGPMDRECPNFADHGDTHIDQGEFRRAVRQQLAVDRDKDADCMPLFLVGSRGSLFKLRLSSYGYTLVAKGVEAMDAEQLRHESRMYDHVEGLQGQYVPVCLGTINLIEPYYFDGGVYTHFMLMSYGGRSILSEVKSVDSSMADQVIAALDRLHQHGLLHRDAEPRNVLYDRSTGRCMLVDLMLAEIFVPPQPARQPLGSMSPNVLTQRPRVVKRGRDMFALEQQRLRVLLS</sequence>
<dbReference type="GO" id="GO:0005524">
    <property type="term" value="F:ATP binding"/>
    <property type="evidence" value="ECO:0007669"/>
    <property type="project" value="InterPro"/>
</dbReference>